<dbReference type="Proteomes" id="UP000605992">
    <property type="component" value="Unassembled WGS sequence"/>
</dbReference>
<reference evidence="3" key="1">
    <citation type="submission" date="2021-01" db="EMBL/GenBank/DDBJ databases">
        <title>Whole genome shotgun sequence of Planotetraspora thailandica NBRC 104271.</title>
        <authorList>
            <person name="Komaki H."/>
            <person name="Tamura T."/>
        </authorList>
    </citation>
    <scope>NUCLEOTIDE SEQUENCE</scope>
    <source>
        <strain evidence="3">NBRC 104271</strain>
    </source>
</reference>
<keyword evidence="4" id="KW-1185">Reference proteome</keyword>
<dbReference type="RefSeq" id="WP_203946894.1">
    <property type="nucleotide sequence ID" value="NZ_BOOR01000038.1"/>
</dbReference>
<feature type="chain" id="PRO_5039708216" description="Lipoprotein" evidence="2">
    <location>
        <begin position="27"/>
        <end position="520"/>
    </location>
</feature>
<evidence type="ECO:0008006" key="5">
    <source>
        <dbReference type="Google" id="ProtNLM"/>
    </source>
</evidence>
<accession>A0A8J3V3L1</accession>
<feature type="region of interest" description="Disordered" evidence="1">
    <location>
        <begin position="152"/>
        <end position="202"/>
    </location>
</feature>
<evidence type="ECO:0000256" key="1">
    <source>
        <dbReference type="SAM" id="MobiDB-lite"/>
    </source>
</evidence>
<name>A0A8J3V3L1_9ACTN</name>
<dbReference type="PROSITE" id="PS51257">
    <property type="entry name" value="PROKAR_LIPOPROTEIN"/>
    <property type="match status" value="1"/>
</dbReference>
<keyword evidence="2" id="KW-0732">Signal</keyword>
<comment type="caution">
    <text evidence="3">The sequence shown here is derived from an EMBL/GenBank/DDBJ whole genome shotgun (WGS) entry which is preliminary data.</text>
</comment>
<protein>
    <recommendedName>
        <fullName evidence="5">Lipoprotein</fullName>
    </recommendedName>
</protein>
<proteinExistence type="predicted"/>
<dbReference type="EMBL" id="BOOR01000038">
    <property type="protein sequence ID" value="GII56762.1"/>
    <property type="molecule type" value="Genomic_DNA"/>
</dbReference>
<dbReference type="AlphaFoldDB" id="A0A8J3V3L1"/>
<feature type="compositionally biased region" description="Low complexity" evidence="1">
    <location>
        <begin position="172"/>
        <end position="189"/>
    </location>
</feature>
<gene>
    <name evidence="3" type="ORF">Pth03_51510</name>
</gene>
<evidence type="ECO:0000256" key="2">
    <source>
        <dbReference type="SAM" id="SignalP"/>
    </source>
</evidence>
<feature type="signal peptide" evidence="2">
    <location>
        <begin position="1"/>
        <end position="26"/>
    </location>
</feature>
<organism evidence="3 4">
    <name type="scientific">Planotetraspora thailandica</name>
    <dbReference type="NCBI Taxonomy" id="487172"/>
    <lineage>
        <taxon>Bacteria</taxon>
        <taxon>Bacillati</taxon>
        <taxon>Actinomycetota</taxon>
        <taxon>Actinomycetes</taxon>
        <taxon>Streptosporangiales</taxon>
        <taxon>Streptosporangiaceae</taxon>
        <taxon>Planotetraspora</taxon>
    </lineage>
</organism>
<evidence type="ECO:0000313" key="4">
    <source>
        <dbReference type="Proteomes" id="UP000605992"/>
    </source>
</evidence>
<sequence length="520" mass="53218">MISRALLRRIGGAIAILACLVPLVTACSKDGSGTSEAATLQYGYAPRSDSSVEYQPDVVIVEGGGGVIRSVSKDGFTYTIDAGAKGADALRPGKIMFVTSEAAGRVVRTAAKGDDLAVTLAPVDLTDIVRNGHFTVDQALDVDAQQFQDTPDLLGEMPLDSTDPDLPDAESPGAPAGEPTPGGTAAPATLDSGQSADDPGIVSAVAPLNAPDALTMAVPPIQLVAGERRAPGPGPQKKTSNVGGWKIEASKSPTLLGIHADHATAVKNLKVGLDINLKLNDLRVRSSLTVANGTIVRPQFQVYGITGLAMAVRAGAANGSGDNKKVKIELPVEIKQPIIIGGFPATLKQTFKLLVETAFTAKNGNITASGEWGLSGPLGLDGGTVLTPTFSVQKSIMDSLRGVSIGVEGIVVAAEFRFGLMVGLPVAGTGPYVGVVASLGLTNGSAAGRVGLPLAGPAVKCRGTTLVLTVRGGVGIDLSSPLSKAIEKTLKVKIPAEKDLKKKDIVNRTVTQPDVPLCKS</sequence>
<evidence type="ECO:0000313" key="3">
    <source>
        <dbReference type="EMBL" id="GII56762.1"/>
    </source>
</evidence>